<dbReference type="Proteomes" id="UP000184130">
    <property type="component" value="Unassembled WGS sequence"/>
</dbReference>
<sequence>MNTNKMNSCNIRKINDGISQRFVQTAEELRLTGAQLFRDGVVANEQVLSKIKHGWQKPSEKSINLFCKKYDVSLGWMYSGEGKPYPNKNDQSEKCKNVGDVMLLYNTGFDSCLDNKGQLVATGNEVSILFPKAGDTDFWCINYDNSLMPVIMPGDTIALKKLDAWQEYIPGDYICVFVTDSYKILRKVSARQDDEQNISIIQMEDGEAVESKIPKNIIVEVYKVVGYYRKL</sequence>
<proteinExistence type="predicted"/>
<name>A0A1M6SEL6_XYLRU</name>
<accession>A0A1M6SEL6</accession>
<evidence type="ECO:0000313" key="1">
    <source>
        <dbReference type="EMBL" id="SHK43183.1"/>
    </source>
</evidence>
<protein>
    <recommendedName>
        <fullName evidence="3">Phage repressor protein C, contains Cro/C1-type HTH and peptisase s24 domains</fullName>
    </recommendedName>
</protein>
<organism evidence="1 2">
    <name type="scientific">Xylanibacter ruminicola</name>
    <name type="common">Prevotella ruminicola</name>
    <dbReference type="NCBI Taxonomy" id="839"/>
    <lineage>
        <taxon>Bacteria</taxon>
        <taxon>Pseudomonadati</taxon>
        <taxon>Bacteroidota</taxon>
        <taxon>Bacteroidia</taxon>
        <taxon>Bacteroidales</taxon>
        <taxon>Prevotellaceae</taxon>
        <taxon>Xylanibacter</taxon>
    </lineage>
</organism>
<dbReference type="RefSeq" id="WP_073205065.1">
    <property type="nucleotide sequence ID" value="NZ_FRBD01000003.1"/>
</dbReference>
<gene>
    <name evidence="1" type="ORF">SAMN05216463_103152</name>
</gene>
<dbReference type="EMBL" id="FRBD01000003">
    <property type="protein sequence ID" value="SHK43183.1"/>
    <property type="molecule type" value="Genomic_DNA"/>
</dbReference>
<evidence type="ECO:0008006" key="3">
    <source>
        <dbReference type="Google" id="ProtNLM"/>
    </source>
</evidence>
<dbReference type="AlphaFoldDB" id="A0A1M6SEL6"/>
<reference evidence="1 2" key="1">
    <citation type="submission" date="2016-11" db="EMBL/GenBank/DDBJ databases">
        <authorList>
            <person name="Jaros S."/>
            <person name="Januszkiewicz K."/>
            <person name="Wedrychowicz H."/>
        </authorList>
    </citation>
    <scope>NUCLEOTIDE SEQUENCE [LARGE SCALE GENOMIC DNA]</scope>
    <source>
        <strain evidence="1 2">KHT3</strain>
    </source>
</reference>
<dbReference type="OrthoDB" id="796548at2"/>
<evidence type="ECO:0000313" key="2">
    <source>
        <dbReference type="Proteomes" id="UP000184130"/>
    </source>
</evidence>